<name>A0A0G4E526_PSEFS</name>
<protein>
    <submittedName>
        <fullName evidence="1">Uncharacterized protein</fullName>
    </submittedName>
</protein>
<accession>A0A0G4E526</accession>
<keyword evidence="1" id="KW-0614">Plasmid</keyword>
<reference evidence="1" key="1">
    <citation type="submission" date="2014-12" db="EMBL/GenBank/DDBJ databases">
        <authorList>
            <person name="Hall J."/>
        </authorList>
    </citation>
    <scope>NUCLEOTIDE SEQUENCE [LARGE SCALE GENOMIC DNA]</scope>
    <source>
        <strain evidence="1">SBW25</strain>
        <plasmid evidence="1">pQBR57</plasmid>
    </source>
</reference>
<organism evidence="1">
    <name type="scientific">Pseudomonas fluorescens (strain SBW25)</name>
    <dbReference type="NCBI Taxonomy" id="216595"/>
    <lineage>
        <taxon>Bacteria</taxon>
        <taxon>Pseudomonadati</taxon>
        <taxon>Pseudomonadota</taxon>
        <taxon>Gammaproteobacteria</taxon>
        <taxon>Pseudomonadales</taxon>
        <taxon>Pseudomonadaceae</taxon>
        <taxon>Pseudomonas</taxon>
    </lineage>
</organism>
<proteinExistence type="predicted"/>
<gene>
    <name evidence="1" type="ORF">PQBR57_0383</name>
</gene>
<dbReference type="RefSeq" id="WP_192963493.1">
    <property type="nucleotide sequence ID" value="NZ_LN713926.1"/>
</dbReference>
<evidence type="ECO:0000313" key="1">
    <source>
        <dbReference type="EMBL" id="CEK42336.1"/>
    </source>
</evidence>
<dbReference type="AlphaFoldDB" id="A0A0G4E526"/>
<reference evidence="1" key="2">
    <citation type="submission" date="2015-06" db="EMBL/GenBank/DDBJ databases">
        <title>Environmentally co-occuring mercury resistance plasmids are genetically and phenotypically diverse and confer variable context-dependent fitness effects.</title>
        <authorList>
            <person name="Hall J.P.J."/>
            <person name="Harrison E."/>
            <person name="Lilley A.K."/>
            <person name="Paterson S."/>
            <person name="Spiers A.J."/>
            <person name="Brockhurst M.A."/>
        </authorList>
    </citation>
    <scope>NUCLEOTIDE SEQUENCE [LARGE SCALE GENOMIC DNA]</scope>
    <source>
        <strain evidence="1">SBW25</strain>
        <plasmid evidence="1">pQBR57</plasmid>
    </source>
</reference>
<dbReference type="EMBL" id="LN713926">
    <property type="protein sequence ID" value="CEK42336.1"/>
    <property type="molecule type" value="Genomic_DNA"/>
</dbReference>
<sequence>MTKSVPTKQPSRIVKAGRLKKRLISTIRAAVRTSEVAHTCDWLVSEGYASDIAHACELVNAAFEPPLAKAVEAMNSTVKTTMRVAENG</sequence>
<geneLocation type="plasmid" evidence="1">
    <name>pQBR57</name>
</geneLocation>